<evidence type="ECO:0000313" key="3">
    <source>
        <dbReference type="Proteomes" id="UP000256373"/>
    </source>
</evidence>
<feature type="domain" description="THIF-type NAD/FAD binding fold" evidence="1">
    <location>
        <begin position="25"/>
        <end position="175"/>
    </location>
</feature>
<proteinExistence type="predicted"/>
<evidence type="ECO:0000259" key="1">
    <source>
        <dbReference type="Pfam" id="PF00899"/>
    </source>
</evidence>
<gene>
    <name evidence="2" type="ORF">DSL64_02990</name>
</gene>
<name>A0A3D8YGB4_9BACT</name>
<accession>A0A3D8YGB4</accession>
<dbReference type="SUPFAM" id="SSF69572">
    <property type="entry name" value="Activating enzymes of the ubiquitin-like proteins"/>
    <property type="match status" value="1"/>
</dbReference>
<dbReference type="GO" id="GO:0008641">
    <property type="term" value="F:ubiquitin-like modifier activating enzyme activity"/>
    <property type="evidence" value="ECO:0007669"/>
    <property type="project" value="InterPro"/>
</dbReference>
<dbReference type="Gene3D" id="3.40.50.720">
    <property type="entry name" value="NAD(P)-binding Rossmann-like Domain"/>
    <property type="match status" value="1"/>
</dbReference>
<dbReference type="EMBL" id="QNUL01000002">
    <property type="protein sequence ID" value="REA63429.1"/>
    <property type="molecule type" value="Genomic_DNA"/>
</dbReference>
<dbReference type="AlphaFoldDB" id="A0A3D8YGB4"/>
<comment type="caution">
    <text evidence="2">The sequence shown here is derived from an EMBL/GenBank/DDBJ whole genome shotgun (WGS) entry which is preliminary data.</text>
</comment>
<dbReference type="OrthoDB" id="5298642at2"/>
<protein>
    <submittedName>
        <fullName evidence="2">PRTRC system ThiF family protein</fullName>
    </submittedName>
</protein>
<dbReference type="Pfam" id="PF00899">
    <property type="entry name" value="ThiF"/>
    <property type="match status" value="1"/>
</dbReference>
<dbReference type="Proteomes" id="UP000256373">
    <property type="component" value="Unassembled WGS sequence"/>
</dbReference>
<dbReference type="NCBIfam" id="TIGR03736">
    <property type="entry name" value="PRTRC_ThiF"/>
    <property type="match status" value="1"/>
</dbReference>
<dbReference type="InterPro" id="IPR000594">
    <property type="entry name" value="ThiF_NAD_FAD-bd"/>
</dbReference>
<reference evidence="2 3" key="1">
    <citation type="submission" date="2018-07" db="EMBL/GenBank/DDBJ databases">
        <title>Dyadobacter roseus sp. nov., isolated from rose rhizosphere soil.</title>
        <authorList>
            <person name="Chen L."/>
        </authorList>
    </citation>
    <scope>NUCLEOTIDE SEQUENCE [LARGE SCALE GENOMIC DNA]</scope>
    <source>
        <strain evidence="2 3">RS19</strain>
    </source>
</reference>
<dbReference type="InterPro" id="IPR035985">
    <property type="entry name" value="Ubiquitin-activating_enz"/>
</dbReference>
<dbReference type="RefSeq" id="WP_115829176.1">
    <property type="nucleotide sequence ID" value="NZ_QNUL01000002.1"/>
</dbReference>
<keyword evidence="3" id="KW-1185">Reference proteome</keyword>
<organism evidence="2 3">
    <name type="scientific">Dyadobacter luteus</name>
    <dbReference type="NCBI Taxonomy" id="2259619"/>
    <lineage>
        <taxon>Bacteria</taxon>
        <taxon>Pseudomonadati</taxon>
        <taxon>Bacteroidota</taxon>
        <taxon>Cytophagia</taxon>
        <taxon>Cytophagales</taxon>
        <taxon>Spirosomataceae</taxon>
        <taxon>Dyadobacter</taxon>
    </lineage>
</organism>
<evidence type="ECO:0000313" key="2">
    <source>
        <dbReference type="EMBL" id="REA63429.1"/>
    </source>
</evidence>
<sequence>MNIALNKPTVHFAPSYLLNPANPVTVNLIGAGGTGSRVLTALAEISHALTELGHAGLFVRMFDDDLVCEPNLGRQRFSSCELGLNKAVVRINNVNRFFGTNWKAFPYRFDHDNLYRFQNQASANIFISCVDTVAARLEIARMLKTRFADQHQRREKPYYWIDYGNSSSTGQVILSTISSIPQPDSEKFHTVSELAFVTDEFAGLLESSESDDNTPSCSLAEALEKQDLFINAALTQLGSALLWSLFRQGMTKNRGVFLNLDTMISQPLKVA</sequence>
<dbReference type="InterPro" id="IPR022500">
    <property type="entry name" value="PRTRC_ThiF"/>
</dbReference>